<accession>A0A0D0E9P2</accession>
<dbReference type="InParanoid" id="A0A0D0E9P2"/>
<evidence type="ECO:0000313" key="1">
    <source>
        <dbReference type="EMBL" id="KIK95925.1"/>
    </source>
</evidence>
<evidence type="ECO:0000313" key="2">
    <source>
        <dbReference type="Proteomes" id="UP000054538"/>
    </source>
</evidence>
<reference evidence="1 2" key="1">
    <citation type="submission" date="2014-04" db="EMBL/GenBank/DDBJ databases">
        <authorList>
            <consortium name="DOE Joint Genome Institute"/>
            <person name="Kuo A."/>
            <person name="Kohler A."/>
            <person name="Jargeat P."/>
            <person name="Nagy L.G."/>
            <person name="Floudas D."/>
            <person name="Copeland A."/>
            <person name="Barry K.W."/>
            <person name="Cichocki N."/>
            <person name="Veneault-Fourrey C."/>
            <person name="LaButti K."/>
            <person name="Lindquist E.A."/>
            <person name="Lipzen A."/>
            <person name="Lundell T."/>
            <person name="Morin E."/>
            <person name="Murat C."/>
            <person name="Sun H."/>
            <person name="Tunlid A."/>
            <person name="Henrissat B."/>
            <person name="Grigoriev I.V."/>
            <person name="Hibbett D.S."/>
            <person name="Martin F."/>
            <person name="Nordberg H.P."/>
            <person name="Cantor M.N."/>
            <person name="Hua S.X."/>
        </authorList>
    </citation>
    <scope>NUCLEOTIDE SEQUENCE [LARGE SCALE GENOMIC DNA]</scope>
    <source>
        <strain evidence="1 2">Ve08.2h10</strain>
    </source>
</reference>
<name>A0A0D0E9P2_9AGAM</name>
<proteinExistence type="predicted"/>
<gene>
    <name evidence="1" type="ORF">PAXRUDRAFT_347316</name>
</gene>
<reference evidence="2" key="2">
    <citation type="submission" date="2015-01" db="EMBL/GenBank/DDBJ databases">
        <title>Evolutionary Origins and Diversification of the Mycorrhizal Mutualists.</title>
        <authorList>
            <consortium name="DOE Joint Genome Institute"/>
            <consortium name="Mycorrhizal Genomics Consortium"/>
            <person name="Kohler A."/>
            <person name="Kuo A."/>
            <person name="Nagy L.G."/>
            <person name="Floudas D."/>
            <person name="Copeland A."/>
            <person name="Barry K.W."/>
            <person name="Cichocki N."/>
            <person name="Veneault-Fourrey C."/>
            <person name="LaButti K."/>
            <person name="Lindquist E.A."/>
            <person name="Lipzen A."/>
            <person name="Lundell T."/>
            <person name="Morin E."/>
            <person name="Murat C."/>
            <person name="Riley R."/>
            <person name="Ohm R."/>
            <person name="Sun H."/>
            <person name="Tunlid A."/>
            <person name="Henrissat B."/>
            <person name="Grigoriev I.V."/>
            <person name="Hibbett D.S."/>
            <person name="Martin F."/>
        </authorList>
    </citation>
    <scope>NUCLEOTIDE SEQUENCE [LARGE SCALE GENOMIC DNA]</scope>
    <source>
        <strain evidence="2">Ve08.2h10</strain>
    </source>
</reference>
<dbReference type="OrthoDB" id="2322499at2759"/>
<dbReference type="HOGENOM" id="CLU_924695_0_0_1"/>
<organism evidence="1 2">
    <name type="scientific">Paxillus rubicundulus Ve08.2h10</name>
    <dbReference type="NCBI Taxonomy" id="930991"/>
    <lineage>
        <taxon>Eukaryota</taxon>
        <taxon>Fungi</taxon>
        <taxon>Dikarya</taxon>
        <taxon>Basidiomycota</taxon>
        <taxon>Agaricomycotina</taxon>
        <taxon>Agaricomycetes</taxon>
        <taxon>Agaricomycetidae</taxon>
        <taxon>Boletales</taxon>
        <taxon>Paxilineae</taxon>
        <taxon>Paxillaceae</taxon>
        <taxon>Paxillus</taxon>
    </lineage>
</organism>
<dbReference type="Proteomes" id="UP000054538">
    <property type="component" value="Unassembled WGS sequence"/>
</dbReference>
<sequence>MQWVAYNPRRSILCNLYDQYVRKPAPQNACFDLLPHVVDVANFPPFEAIIKSPEETIITPDSFAEAFLQLPSFVHGWRDNIEAQLAALVQIPVDSIDSDTPSPSAQTPQDFLRLACAVFSKALGGVAMFPDIIYPQDTHTFNVRLYRTVDNDPDSIGAQLFRALPWSLSDGSGRSLTKFFAPAAYIVRACGLDPRTATCQDMDKRNARLICNYCPALVECCTIRTWKSAIMHFASFHSDSDYNRKTGWTVVDAVYMDTVQVVEQSQAPYVNVLGPVRCPLCQVRAGDPVTPWELRHHLVDK</sequence>
<keyword evidence="2" id="KW-1185">Reference proteome</keyword>
<protein>
    <submittedName>
        <fullName evidence="1">Uncharacterized protein</fullName>
    </submittedName>
</protein>
<dbReference type="EMBL" id="KN825013">
    <property type="protein sequence ID" value="KIK95925.1"/>
    <property type="molecule type" value="Genomic_DNA"/>
</dbReference>
<dbReference type="AlphaFoldDB" id="A0A0D0E9P2"/>